<proteinExistence type="predicted"/>
<dbReference type="Gene3D" id="2.40.50.1020">
    <property type="entry name" value="LytTr DNA-binding domain"/>
    <property type="match status" value="1"/>
</dbReference>
<dbReference type="Proteomes" id="UP000824041">
    <property type="component" value="Unassembled WGS sequence"/>
</dbReference>
<dbReference type="SMART" id="SM00448">
    <property type="entry name" value="REC"/>
    <property type="match status" value="1"/>
</dbReference>
<feature type="domain" description="HTH LytTR-type" evidence="5">
    <location>
        <begin position="135"/>
        <end position="236"/>
    </location>
</feature>
<protein>
    <recommendedName>
        <fullName evidence="1">Stage 0 sporulation protein A homolog</fullName>
    </recommendedName>
</protein>
<comment type="caution">
    <text evidence="6">The sequence shown here is derived from an EMBL/GenBank/DDBJ whole genome shotgun (WGS) entry which is preliminary data.</text>
</comment>
<dbReference type="SUPFAM" id="SSF52172">
    <property type="entry name" value="CheY-like"/>
    <property type="match status" value="1"/>
</dbReference>
<dbReference type="AlphaFoldDB" id="A0A9D2DU18"/>
<reference evidence="6" key="1">
    <citation type="journal article" date="2021" name="PeerJ">
        <title>Extensive microbial diversity within the chicken gut microbiome revealed by metagenomics and culture.</title>
        <authorList>
            <person name="Gilroy R."/>
            <person name="Ravi A."/>
            <person name="Getino M."/>
            <person name="Pursley I."/>
            <person name="Horton D.L."/>
            <person name="Alikhan N.F."/>
            <person name="Baker D."/>
            <person name="Gharbi K."/>
            <person name="Hall N."/>
            <person name="Watson M."/>
            <person name="Adriaenssens E.M."/>
            <person name="Foster-Nyarko E."/>
            <person name="Jarju S."/>
            <person name="Secka A."/>
            <person name="Antonio M."/>
            <person name="Oren A."/>
            <person name="Chaudhuri R.R."/>
            <person name="La Ragione R."/>
            <person name="Hildebrand F."/>
            <person name="Pallen M.J."/>
        </authorList>
    </citation>
    <scope>NUCLEOTIDE SEQUENCE</scope>
    <source>
        <strain evidence="6">14324</strain>
    </source>
</reference>
<dbReference type="EMBL" id="DXBU01000142">
    <property type="protein sequence ID" value="HIZ23232.1"/>
    <property type="molecule type" value="Genomic_DNA"/>
</dbReference>
<dbReference type="PROSITE" id="PS50930">
    <property type="entry name" value="HTH_LYTTR"/>
    <property type="match status" value="1"/>
</dbReference>
<feature type="domain" description="Response regulatory" evidence="4">
    <location>
        <begin position="6"/>
        <end position="126"/>
    </location>
</feature>
<dbReference type="Gene3D" id="3.40.50.2300">
    <property type="match status" value="1"/>
</dbReference>
<keyword evidence="3" id="KW-0597">Phosphoprotein</keyword>
<gene>
    <name evidence="6" type="ORF">IAA21_10620</name>
</gene>
<evidence type="ECO:0000313" key="6">
    <source>
        <dbReference type="EMBL" id="HIZ23232.1"/>
    </source>
</evidence>
<dbReference type="InterPro" id="IPR011006">
    <property type="entry name" value="CheY-like_superfamily"/>
</dbReference>
<reference evidence="6" key="2">
    <citation type="submission" date="2021-04" db="EMBL/GenBank/DDBJ databases">
        <authorList>
            <person name="Gilroy R."/>
        </authorList>
    </citation>
    <scope>NUCLEOTIDE SEQUENCE</scope>
    <source>
        <strain evidence="6">14324</strain>
    </source>
</reference>
<feature type="modified residue" description="4-aspartylphosphate" evidence="3">
    <location>
        <position position="63"/>
    </location>
</feature>
<evidence type="ECO:0000256" key="2">
    <source>
        <dbReference type="ARBA" id="ARBA00024867"/>
    </source>
</evidence>
<name>A0A9D2DU18_9FIRM</name>
<evidence type="ECO:0000256" key="1">
    <source>
        <dbReference type="ARBA" id="ARBA00018672"/>
    </source>
</evidence>
<evidence type="ECO:0000259" key="5">
    <source>
        <dbReference type="PROSITE" id="PS50930"/>
    </source>
</evidence>
<sequence length="240" mass="27701">MIHPYRLAVCEDDQIVRDGIYRFCGETLTEENITHEIASFSSAEELEAVLETGEQGFDLLVLDIKLEEKNGLELAKEVRRRDDRVSILFITGYEEYALAGYEVQPVHFLLKPLDWEKLREILLKDWRQKHRAQTVLLEKGRRKIRLAVHSILYVETDGSHGVQIILEDGSVKFPAGMGELEGMLPKGQFVRCHNSYIVNLGRVQECTRQSFYLDDGEHKLPVSRKYLNACQKAFVSYKNQ</sequence>
<organism evidence="6 7">
    <name type="scientific">Candidatus Blautia faecigallinarum</name>
    <dbReference type="NCBI Taxonomy" id="2838488"/>
    <lineage>
        <taxon>Bacteria</taxon>
        <taxon>Bacillati</taxon>
        <taxon>Bacillota</taxon>
        <taxon>Clostridia</taxon>
        <taxon>Lachnospirales</taxon>
        <taxon>Lachnospiraceae</taxon>
        <taxon>Blautia</taxon>
    </lineage>
</organism>
<comment type="function">
    <text evidence="2">May play the central regulatory role in sporulation. It may be an element of the effector pathway responsible for the activation of sporulation genes in response to nutritional stress. Spo0A may act in concert with spo0H (a sigma factor) to control the expression of some genes that are critical to the sporulation process.</text>
</comment>
<dbReference type="PROSITE" id="PS50110">
    <property type="entry name" value="RESPONSE_REGULATORY"/>
    <property type="match status" value="1"/>
</dbReference>
<dbReference type="PANTHER" id="PTHR37299:SF1">
    <property type="entry name" value="STAGE 0 SPORULATION PROTEIN A HOMOLOG"/>
    <property type="match status" value="1"/>
</dbReference>
<dbReference type="PANTHER" id="PTHR37299">
    <property type="entry name" value="TRANSCRIPTIONAL REGULATOR-RELATED"/>
    <property type="match status" value="1"/>
</dbReference>
<dbReference type="InterPro" id="IPR007492">
    <property type="entry name" value="LytTR_DNA-bd_dom"/>
</dbReference>
<dbReference type="Pfam" id="PF00072">
    <property type="entry name" value="Response_reg"/>
    <property type="match status" value="1"/>
</dbReference>
<keyword evidence="6" id="KW-0238">DNA-binding</keyword>
<dbReference type="SMART" id="SM00850">
    <property type="entry name" value="LytTR"/>
    <property type="match status" value="1"/>
</dbReference>
<dbReference type="InterPro" id="IPR001789">
    <property type="entry name" value="Sig_transdc_resp-reg_receiver"/>
</dbReference>
<dbReference type="GO" id="GO:0000156">
    <property type="term" value="F:phosphorelay response regulator activity"/>
    <property type="evidence" value="ECO:0007669"/>
    <property type="project" value="InterPro"/>
</dbReference>
<evidence type="ECO:0000256" key="3">
    <source>
        <dbReference type="PROSITE-ProRule" id="PRU00169"/>
    </source>
</evidence>
<accession>A0A9D2DU18</accession>
<evidence type="ECO:0000313" key="7">
    <source>
        <dbReference type="Proteomes" id="UP000824041"/>
    </source>
</evidence>
<dbReference type="GO" id="GO:0003677">
    <property type="term" value="F:DNA binding"/>
    <property type="evidence" value="ECO:0007669"/>
    <property type="project" value="UniProtKB-KW"/>
</dbReference>
<dbReference type="Pfam" id="PF04397">
    <property type="entry name" value="LytTR"/>
    <property type="match status" value="1"/>
</dbReference>
<dbReference type="InterPro" id="IPR046947">
    <property type="entry name" value="LytR-like"/>
</dbReference>
<evidence type="ECO:0000259" key="4">
    <source>
        <dbReference type="PROSITE" id="PS50110"/>
    </source>
</evidence>